<dbReference type="AlphaFoldDB" id="S7Q7A0"/>
<dbReference type="KEGG" id="gtr:GLOTRDRAFT_93796"/>
<keyword evidence="2" id="KW-1185">Reference proteome</keyword>
<protein>
    <submittedName>
        <fullName evidence="1">Uncharacterized protein</fullName>
    </submittedName>
</protein>
<dbReference type="GeneID" id="19309547"/>
<dbReference type="Proteomes" id="UP000030669">
    <property type="component" value="Unassembled WGS sequence"/>
</dbReference>
<organism evidence="1 2">
    <name type="scientific">Gloeophyllum trabeum (strain ATCC 11539 / FP-39264 / Madison 617)</name>
    <name type="common">Brown rot fungus</name>
    <dbReference type="NCBI Taxonomy" id="670483"/>
    <lineage>
        <taxon>Eukaryota</taxon>
        <taxon>Fungi</taxon>
        <taxon>Dikarya</taxon>
        <taxon>Basidiomycota</taxon>
        <taxon>Agaricomycotina</taxon>
        <taxon>Agaricomycetes</taxon>
        <taxon>Gloeophyllales</taxon>
        <taxon>Gloeophyllaceae</taxon>
        <taxon>Gloeophyllum</taxon>
    </lineage>
</organism>
<accession>S7Q7A0</accession>
<dbReference type="RefSeq" id="XP_007866462.1">
    <property type="nucleotide sequence ID" value="XM_007868271.1"/>
</dbReference>
<sequence length="267" mass="29267">MTLLILSSSPFAPGRGAATTPVFQPPSTSPLITLTSRHDIQGSAIQRIRSFDTYPSGWEDESRDLDIRMNGSDAHRRQASSRVTLFASFRIEMASFVDFPNVSTRTSKGGERPGEPMHKITSPRTVTGIALDTEAVTQSHNTRNSRSKSIDTHSCSAALISGYVERCHRCEQQERNNRGILTGSRDQIEVCISLRERGGNRDAQDRWCGTGWGAPTDGTIQPVVPGSALLVKTREEPLRGAVGTEVMPESATGWFIEQGQALRRMPV</sequence>
<gene>
    <name evidence="1" type="ORF">GLOTRDRAFT_93796</name>
</gene>
<evidence type="ECO:0000313" key="2">
    <source>
        <dbReference type="Proteomes" id="UP000030669"/>
    </source>
</evidence>
<name>S7Q7A0_GLOTA</name>
<dbReference type="EMBL" id="KB469302">
    <property type="protein sequence ID" value="EPQ55323.1"/>
    <property type="molecule type" value="Genomic_DNA"/>
</dbReference>
<proteinExistence type="predicted"/>
<evidence type="ECO:0000313" key="1">
    <source>
        <dbReference type="EMBL" id="EPQ55323.1"/>
    </source>
</evidence>
<reference evidence="1 2" key="1">
    <citation type="journal article" date="2012" name="Science">
        <title>The Paleozoic origin of enzymatic lignin decomposition reconstructed from 31 fungal genomes.</title>
        <authorList>
            <person name="Floudas D."/>
            <person name="Binder M."/>
            <person name="Riley R."/>
            <person name="Barry K."/>
            <person name="Blanchette R.A."/>
            <person name="Henrissat B."/>
            <person name="Martinez A.T."/>
            <person name="Otillar R."/>
            <person name="Spatafora J.W."/>
            <person name="Yadav J.S."/>
            <person name="Aerts A."/>
            <person name="Benoit I."/>
            <person name="Boyd A."/>
            <person name="Carlson A."/>
            <person name="Copeland A."/>
            <person name="Coutinho P.M."/>
            <person name="de Vries R.P."/>
            <person name="Ferreira P."/>
            <person name="Findley K."/>
            <person name="Foster B."/>
            <person name="Gaskell J."/>
            <person name="Glotzer D."/>
            <person name="Gorecki P."/>
            <person name="Heitman J."/>
            <person name="Hesse C."/>
            <person name="Hori C."/>
            <person name="Igarashi K."/>
            <person name="Jurgens J.A."/>
            <person name="Kallen N."/>
            <person name="Kersten P."/>
            <person name="Kohler A."/>
            <person name="Kuees U."/>
            <person name="Kumar T.K.A."/>
            <person name="Kuo A."/>
            <person name="LaButti K."/>
            <person name="Larrondo L.F."/>
            <person name="Lindquist E."/>
            <person name="Ling A."/>
            <person name="Lombard V."/>
            <person name="Lucas S."/>
            <person name="Lundell T."/>
            <person name="Martin R."/>
            <person name="McLaughlin D.J."/>
            <person name="Morgenstern I."/>
            <person name="Morin E."/>
            <person name="Murat C."/>
            <person name="Nagy L.G."/>
            <person name="Nolan M."/>
            <person name="Ohm R.A."/>
            <person name="Patyshakuliyeva A."/>
            <person name="Rokas A."/>
            <person name="Ruiz-Duenas F.J."/>
            <person name="Sabat G."/>
            <person name="Salamov A."/>
            <person name="Samejima M."/>
            <person name="Schmutz J."/>
            <person name="Slot J.C."/>
            <person name="St John F."/>
            <person name="Stenlid J."/>
            <person name="Sun H."/>
            <person name="Sun S."/>
            <person name="Syed K."/>
            <person name="Tsang A."/>
            <person name="Wiebenga A."/>
            <person name="Young D."/>
            <person name="Pisabarro A."/>
            <person name="Eastwood D.C."/>
            <person name="Martin F."/>
            <person name="Cullen D."/>
            <person name="Grigoriev I.V."/>
            <person name="Hibbett D.S."/>
        </authorList>
    </citation>
    <scope>NUCLEOTIDE SEQUENCE [LARGE SCALE GENOMIC DNA]</scope>
    <source>
        <strain evidence="1 2">ATCC 11539</strain>
    </source>
</reference>
<dbReference type="HOGENOM" id="CLU_1042264_0_0_1"/>